<feature type="transmembrane region" description="Helical" evidence="5">
    <location>
        <begin position="174"/>
        <end position="193"/>
    </location>
</feature>
<feature type="transmembrane region" description="Helical" evidence="5">
    <location>
        <begin position="119"/>
        <end position="137"/>
    </location>
</feature>
<dbReference type="PANTHER" id="PTHR11132">
    <property type="entry name" value="SOLUTE CARRIER FAMILY 35"/>
    <property type="match status" value="1"/>
</dbReference>
<keyword evidence="7" id="KW-1185">Reference proteome</keyword>
<comment type="caution">
    <text evidence="6">The sequence shown here is derived from an EMBL/GenBank/DDBJ whole genome shotgun (WGS) entry which is preliminary data.</text>
</comment>
<name>A0A8S3QTL5_MYTED</name>
<evidence type="ECO:0000256" key="5">
    <source>
        <dbReference type="SAM" id="Phobius"/>
    </source>
</evidence>
<reference evidence="6" key="1">
    <citation type="submission" date="2021-03" db="EMBL/GenBank/DDBJ databases">
        <authorList>
            <person name="Bekaert M."/>
        </authorList>
    </citation>
    <scope>NUCLEOTIDE SEQUENCE</scope>
</reference>
<gene>
    <name evidence="6" type="ORF">MEDL_12999</name>
</gene>
<proteinExistence type="predicted"/>
<dbReference type="InterPro" id="IPR050186">
    <property type="entry name" value="TPT_transporter"/>
</dbReference>
<feature type="transmembrane region" description="Helical" evidence="5">
    <location>
        <begin position="58"/>
        <end position="75"/>
    </location>
</feature>
<evidence type="ECO:0000256" key="2">
    <source>
        <dbReference type="ARBA" id="ARBA00022692"/>
    </source>
</evidence>
<sequence length="259" mass="29728">MLESQDNGQNSTKRIEPSMTASSCWTTFSQLRLYAVLFVITTFVNKYVLSILEFKYPTIFQGWQTLVGFLVMKMLVATRYLKPMQITDSEKRSDLIRWIPSMVFFVISIYSGSKGLAELSIPVFLAIQNITVVFDYLSQMIMYRKLTSAINYLMCMVIAISSLGIVLTDPQFHHGGYFWICVHILSTGLLMLYTNMTKGRLKISLMINHLAALACEDTSYDQPINKSSTKPEEPKQILSKHNVLYNDYLKENDNKDYII</sequence>
<comment type="subcellular location">
    <subcellularLocation>
        <location evidence="1">Membrane</location>
        <topology evidence="1">Multi-pass membrane protein</topology>
    </subcellularLocation>
</comment>
<feature type="transmembrane region" description="Helical" evidence="5">
    <location>
        <begin position="33"/>
        <end position="52"/>
    </location>
</feature>
<evidence type="ECO:0000256" key="4">
    <source>
        <dbReference type="ARBA" id="ARBA00023136"/>
    </source>
</evidence>
<dbReference type="Proteomes" id="UP000683360">
    <property type="component" value="Unassembled WGS sequence"/>
</dbReference>
<keyword evidence="2 5" id="KW-0812">Transmembrane</keyword>
<dbReference type="EMBL" id="CAJPWZ010000672">
    <property type="protein sequence ID" value="CAG2198243.1"/>
    <property type="molecule type" value="Genomic_DNA"/>
</dbReference>
<evidence type="ECO:0000256" key="1">
    <source>
        <dbReference type="ARBA" id="ARBA00004141"/>
    </source>
</evidence>
<keyword evidence="3 5" id="KW-1133">Transmembrane helix</keyword>
<organism evidence="6 7">
    <name type="scientific">Mytilus edulis</name>
    <name type="common">Blue mussel</name>
    <dbReference type="NCBI Taxonomy" id="6550"/>
    <lineage>
        <taxon>Eukaryota</taxon>
        <taxon>Metazoa</taxon>
        <taxon>Spiralia</taxon>
        <taxon>Lophotrochozoa</taxon>
        <taxon>Mollusca</taxon>
        <taxon>Bivalvia</taxon>
        <taxon>Autobranchia</taxon>
        <taxon>Pteriomorphia</taxon>
        <taxon>Mytilida</taxon>
        <taxon>Mytiloidea</taxon>
        <taxon>Mytilidae</taxon>
        <taxon>Mytilinae</taxon>
        <taxon>Mytilus</taxon>
    </lineage>
</organism>
<dbReference type="OrthoDB" id="417037at2759"/>
<evidence type="ECO:0000313" key="6">
    <source>
        <dbReference type="EMBL" id="CAG2198243.1"/>
    </source>
</evidence>
<accession>A0A8S3QTL5</accession>
<keyword evidence="4 5" id="KW-0472">Membrane</keyword>
<protein>
    <submittedName>
        <fullName evidence="6">Uncharacterized protein</fullName>
    </submittedName>
</protein>
<feature type="transmembrane region" description="Helical" evidence="5">
    <location>
        <begin position="95"/>
        <end position="113"/>
    </location>
</feature>
<evidence type="ECO:0000256" key="3">
    <source>
        <dbReference type="ARBA" id="ARBA00022989"/>
    </source>
</evidence>
<dbReference type="GO" id="GO:0016020">
    <property type="term" value="C:membrane"/>
    <property type="evidence" value="ECO:0007669"/>
    <property type="project" value="UniProtKB-SubCell"/>
</dbReference>
<evidence type="ECO:0000313" key="7">
    <source>
        <dbReference type="Proteomes" id="UP000683360"/>
    </source>
</evidence>
<dbReference type="AlphaFoldDB" id="A0A8S3QTL5"/>
<feature type="transmembrane region" description="Helical" evidence="5">
    <location>
        <begin position="149"/>
        <end position="168"/>
    </location>
</feature>